<evidence type="ECO:0000313" key="2">
    <source>
        <dbReference type="EMBL" id="SDZ01165.1"/>
    </source>
</evidence>
<dbReference type="STRING" id="44576.SAMN05421881_11005"/>
<name>A0A1H3PK06_9PROT</name>
<keyword evidence="1" id="KW-0812">Transmembrane</keyword>
<protein>
    <submittedName>
        <fullName evidence="2">Uncharacterized protein</fullName>
    </submittedName>
</protein>
<sequence>MDLEIGKLDALKFSTKQYISNAWLALGIHLVVLGWLFSSQQIQMLIKEKLFIQIGLTCLLLLIECLRWFVNWPIHRRIRLLEMEVAAKTSATLAQAYTIKPYRFICNELLICLLTIFAITFIWLYPYL</sequence>
<keyword evidence="3" id="KW-1185">Reference proteome</keyword>
<dbReference type="Proteomes" id="UP000198640">
    <property type="component" value="Unassembled WGS sequence"/>
</dbReference>
<keyword evidence="1" id="KW-1133">Transmembrane helix</keyword>
<feature type="transmembrane region" description="Helical" evidence="1">
    <location>
        <begin position="104"/>
        <end position="125"/>
    </location>
</feature>
<reference evidence="2 3" key="1">
    <citation type="submission" date="2016-10" db="EMBL/GenBank/DDBJ databases">
        <authorList>
            <person name="de Groot N.N."/>
        </authorList>
    </citation>
    <scope>NUCLEOTIDE SEQUENCE [LARGE SCALE GENOMIC DNA]</scope>
    <source>
        <strain evidence="2 3">Nm1</strain>
    </source>
</reference>
<feature type="transmembrane region" description="Helical" evidence="1">
    <location>
        <begin position="50"/>
        <end position="70"/>
    </location>
</feature>
<gene>
    <name evidence="2" type="ORF">SAMN05421881_11005</name>
</gene>
<dbReference type="AlphaFoldDB" id="A0A1H3PK06"/>
<keyword evidence="1" id="KW-0472">Membrane</keyword>
<organism evidence="2 3">
    <name type="scientific">Nitrosomonas halophila</name>
    <dbReference type="NCBI Taxonomy" id="44576"/>
    <lineage>
        <taxon>Bacteria</taxon>
        <taxon>Pseudomonadati</taxon>
        <taxon>Pseudomonadota</taxon>
        <taxon>Betaproteobacteria</taxon>
        <taxon>Nitrosomonadales</taxon>
        <taxon>Nitrosomonadaceae</taxon>
        <taxon>Nitrosomonas</taxon>
    </lineage>
</organism>
<dbReference type="OrthoDB" id="8547691at2"/>
<evidence type="ECO:0000313" key="3">
    <source>
        <dbReference type="Proteomes" id="UP000198640"/>
    </source>
</evidence>
<dbReference type="RefSeq" id="WP_090415828.1">
    <property type="nucleotide sequence ID" value="NZ_FNOY01000100.1"/>
</dbReference>
<evidence type="ECO:0000256" key="1">
    <source>
        <dbReference type="SAM" id="Phobius"/>
    </source>
</evidence>
<dbReference type="EMBL" id="FNOY01000100">
    <property type="protein sequence ID" value="SDZ01165.1"/>
    <property type="molecule type" value="Genomic_DNA"/>
</dbReference>
<accession>A0A1H3PK06</accession>
<feature type="transmembrane region" description="Helical" evidence="1">
    <location>
        <begin position="21"/>
        <end position="38"/>
    </location>
</feature>
<proteinExistence type="predicted"/>